<dbReference type="PIRSF" id="PIRSF006102">
    <property type="entry name" value="NQR_DE"/>
    <property type="match status" value="1"/>
</dbReference>
<feature type="transmembrane region" description="Helical" evidence="8">
    <location>
        <begin position="6"/>
        <end position="28"/>
    </location>
</feature>
<comment type="similarity">
    <text evidence="8">Belongs to the NqrDE/RnfAE family.</text>
</comment>
<keyword evidence="6 8" id="KW-1133">Transmembrane helix</keyword>
<dbReference type="PANTHER" id="PTHR30335:SF0">
    <property type="entry name" value="ION-TRANSLOCATING OXIDOREDUCTASE COMPLEX SUBUNIT A"/>
    <property type="match status" value="1"/>
</dbReference>
<dbReference type="PANTHER" id="PTHR30335">
    <property type="entry name" value="INTEGRAL MEMBRANE PROTEIN OF SOXR-REDUCING COMPLEX"/>
    <property type="match status" value="1"/>
</dbReference>
<dbReference type="InterPro" id="IPR003667">
    <property type="entry name" value="NqrDE/RnfAE"/>
</dbReference>
<feature type="transmembrane region" description="Helical" evidence="8">
    <location>
        <begin position="73"/>
        <end position="94"/>
    </location>
</feature>
<dbReference type="GO" id="GO:0012505">
    <property type="term" value="C:endomembrane system"/>
    <property type="evidence" value="ECO:0007669"/>
    <property type="project" value="UniProtKB-SubCell"/>
</dbReference>
<evidence type="ECO:0000256" key="3">
    <source>
        <dbReference type="ARBA" id="ARBA00022692"/>
    </source>
</evidence>
<organism evidence="9 10">
    <name type="scientific">Candidatus Mcinerneyibacterium aminivorans</name>
    <dbReference type="NCBI Taxonomy" id="2703815"/>
    <lineage>
        <taxon>Bacteria</taxon>
        <taxon>Candidatus Macinerneyibacteriota</taxon>
        <taxon>Candidatus Mcinerneyibacteria</taxon>
        <taxon>Candidatus Mcinerneyibacteriales</taxon>
        <taxon>Candidatus Mcinerneyibacteriaceae</taxon>
        <taxon>Candidatus Mcinerneyibacterium</taxon>
    </lineage>
</organism>
<comment type="caution">
    <text evidence="9">The sequence shown here is derived from an EMBL/GenBank/DDBJ whole genome shotgun (WGS) entry which is preliminary data.</text>
</comment>
<feature type="transmembrane region" description="Helical" evidence="8">
    <location>
        <begin position="106"/>
        <end position="124"/>
    </location>
</feature>
<keyword evidence="5 8" id="KW-0249">Electron transport</keyword>
<feature type="transmembrane region" description="Helical" evidence="8">
    <location>
        <begin position="136"/>
        <end position="156"/>
    </location>
</feature>
<keyword evidence="8" id="KW-1003">Cell membrane</keyword>
<dbReference type="NCBIfam" id="NF003481">
    <property type="entry name" value="PRK05151.1"/>
    <property type="match status" value="1"/>
</dbReference>
<evidence type="ECO:0000256" key="4">
    <source>
        <dbReference type="ARBA" id="ARBA00022967"/>
    </source>
</evidence>
<proteinExistence type="inferred from homology"/>
<keyword evidence="2 8" id="KW-0813">Transport</keyword>
<feature type="transmembrane region" description="Helical" evidence="8">
    <location>
        <begin position="168"/>
        <end position="192"/>
    </location>
</feature>
<dbReference type="InterPro" id="IPR050133">
    <property type="entry name" value="NqrDE/RnfAE_oxidrdctase"/>
</dbReference>
<keyword evidence="3 8" id="KW-0812">Transmembrane</keyword>
<comment type="subcellular location">
    <subcellularLocation>
        <location evidence="8">Cell membrane</location>
        <topology evidence="8">Multi-pass membrane protein</topology>
    </subcellularLocation>
    <subcellularLocation>
        <location evidence="1">Endomembrane system</location>
        <topology evidence="1">Multi-pass membrane protein</topology>
    </subcellularLocation>
</comment>
<evidence type="ECO:0000313" key="9">
    <source>
        <dbReference type="EMBL" id="TYB31468.1"/>
    </source>
</evidence>
<dbReference type="InterPro" id="IPR011293">
    <property type="entry name" value="Ion_transpt_RnfA/RsxA"/>
</dbReference>
<evidence type="ECO:0000256" key="5">
    <source>
        <dbReference type="ARBA" id="ARBA00022982"/>
    </source>
</evidence>
<accession>A0A5D0MJT7</accession>
<keyword evidence="7 8" id="KW-0472">Membrane</keyword>
<keyword evidence="4 8" id="KW-1278">Translocase</keyword>
<gene>
    <name evidence="9" type="primary">rsxA</name>
    <name evidence="8" type="synonym">rnfA</name>
    <name evidence="9" type="ORF">FXF47_03900</name>
</gene>
<feature type="transmembrane region" description="Helical" evidence="8">
    <location>
        <begin position="40"/>
        <end position="61"/>
    </location>
</feature>
<dbReference type="NCBIfam" id="TIGR01943">
    <property type="entry name" value="rnfA"/>
    <property type="match status" value="1"/>
</dbReference>
<evidence type="ECO:0000256" key="6">
    <source>
        <dbReference type="ARBA" id="ARBA00022989"/>
    </source>
</evidence>
<reference evidence="9" key="1">
    <citation type="submission" date="2019-08" db="EMBL/GenBank/DDBJ databases">
        <title>Genomic characterization of a novel candidate phylum (ARYD3) from a high temperature, high salinity tertiary oil reservoir in north central Oklahoma, USA.</title>
        <authorList>
            <person name="Youssef N.H."/>
            <person name="Yadav A."/>
            <person name="Elshahed M.S."/>
        </authorList>
    </citation>
    <scope>NUCLEOTIDE SEQUENCE [LARGE SCALE GENOMIC DNA]</scope>
    <source>
        <strain evidence="9">ARYD3</strain>
    </source>
</reference>
<dbReference type="Pfam" id="PF02508">
    <property type="entry name" value="Rnf-Nqr"/>
    <property type="match status" value="1"/>
</dbReference>
<dbReference type="GO" id="GO:0005886">
    <property type="term" value="C:plasma membrane"/>
    <property type="evidence" value="ECO:0007669"/>
    <property type="project" value="UniProtKB-SubCell"/>
</dbReference>
<dbReference type="AlphaFoldDB" id="A0A5D0MJT7"/>
<dbReference type="EC" id="7.-.-.-" evidence="8"/>
<dbReference type="Proteomes" id="UP000324143">
    <property type="component" value="Unassembled WGS sequence"/>
</dbReference>
<comment type="function">
    <text evidence="8">Part of a membrane-bound complex that couples electron transfer with translocation of ions across the membrane.</text>
</comment>
<evidence type="ECO:0000313" key="10">
    <source>
        <dbReference type="Proteomes" id="UP000324143"/>
    </source>
</evidence>
<evidence type="ECO:0000256" key="2">
    <source>
        <dbReference type="ARBA" id="ARBA00022448"/>
    </source>
</evidence>
<protein>
    <recommendedName>
        <fullName evidence="8">Ion-translocating oxidoreductase complex subunit A</fullName>
        <ecNumber evidence="8">7.-.-.-</ecNumber>
    </recommendedName>
    <alternativeName>
        <fullName evidence="8">Rnf electron transport complex subunit A</fullName>
    </alternativeName>
</protein>
<dbReference type="HAMAP" id="MF_00459">
    <property type="entry name" value="RsxA_RnfA"/>
    <property type="match status" value="1"/>
</dbReference>
<evidence type="ECO:0000256" key="7">
    <source>
        <dbReference type="ARBA" id="ARBA00023136"/>
    </source>
</evidence>
<evidence type="ECO:0000256" key="1">
    <source>
        <dbReference type="ARBA" id="ARBA00004127"/>
    </source>
</evidence>
<evidence type="ECO:0000256" key="8">
    <source>
        <dbReference type="HAMAP-Rule" id="MF_00459"/>
    </source>
</evidence>
<sequence length="193" mass="20821">MSISGLFVISVSAILVNNFVLARFLGLCPFMGVSKKLDSAFGMGGAVIFVMTIASAVTWIIQNYILNKFGLQYLQTIAFILVIASLVQFIEMFLHKALPHLYKALGIYLPLITTNCAILGVTILNIDEGYNFLETIVHGFSAGLGFLLALVMMAGIREKLELADVPESLKGLGLTFVTASLMSLAFMGFAGLV</sequence>
<keyword evidence="10" id="KW-1185">Reference proteome</keyword>
<comment type="subunit">
    <text evidence="8">The complex is composed of six subunits: RnfA, RnfB, RnfC, RnfD, RnfE and RnfG.</text>
</comment>
<name>A0A5D0MJT7_9BACT</name>
<dbReference type="GO" id="GO:0022900">
    <property type="term" value="P:electron transport chain"/>
    <property type="evidence" value="ECO:0007669"/>
    <property type="project" value="UniProtKB-UniRule"/>
</dbReference>
<dbReference type="EMBL" id="VSIX01000033">
    <property type="protein sequence ID" value="TYB31468.1"/>
    <property type="molecule type" value="Genomic_DNA"/>
</dbReference>